<evidence type="ECO:0000313" key="9">
    <source>
        <dbReference type="Ensembl" id="ENSVURP00010009914.1"/>
    </source>
</evidence>
<comment type="subcellular location">
    <subcellularLocation>
        <location evidence="1">Nucleus</location>
    </subcellularLocation>
</comment>
<feature type="domain" description="RPAP1/MINIYO-like TPR repeats" evidence="8">
    <location>
        <begin position="1086"/>
        <end position="1306"/>
    </location>
</feature>
<comment type="similarity">
    <text evidence="2">Belongs to the RPAP1 family.</text>
</comment>
<accession>A0A4X2KD92</accession>
<evidence type="ECO:0000256" key="2">
    <source>
        <dbReference type="ARBA" id="ARBA00009953"/>
    </source>
</evidence>
<feature type="domain" description="RPAP1 N-terminal" evidence="7">
    <location>
        <begin position="208"/>
        <end position="249"/>
    </location>
</feature>
<dbReference type="InterPro" id="IPR016024">
    <property type="entry name" value="ARM-type_fold"/>
</dbReference>
<name>A0A4X2KD92_VOMUR</name>
<feature type="compositionally biased region" description="Polar residues" evidence="5">
    <location>
        <begin position="165"/>
        <end position="200"/>
    </location>
</feature>
<keyword evidence="4" id="KW-0539">Nucleus</keyword>
<dbReference type="Pfam" id="PF25766">
    <property type="entry name" value="TPR_RPAP1"/>
    <property type="match status" value="1"/>
</dbReference>
<feature type="region of interest" description="Disordered" evidence="5">
    <location>
        <begin position="252"/>
        <end position="284"/>
    </location>
</feature>
<dbReference type="GeneTree" id="ENSGT00390000007594"/>
<dbReference type="STRING" id="29139.ENSVURP00010009914"/>
<keyword evidence="10" id="KW-1185">Reference proteome</keyword>
<dbReference type="Proteomes" id="UP000314987">
    <property type="component" value="Unassembled WGS sequence"/>
</dbReference>
<keyword evidence="3" id="KW-0804">Transcription</keyword>
<feature type="region of interest" description="Disordered" evidence="5">
    <location>
        <begin position="60"/>
        <end position="95"/>
    </location>
</feature>
<dbReference type="PANTHER" id="PTHR21483">
    <property type="entry name" value="RNA POLYMERASE II-ASSOCIATED PROTEIN 1"/>
    <property type="match status" value="1"/>
</dbReference>
<dbReference type="PANTHER" id="PTHR21483:SF18">
    <property type="entry name" value="RNA POLYMERASE II-ASSOCIATED PROTEIN 1"/>
    <property type="match status" value="1"/>
</dbReference>
<reference evidence="9" key="2">
    <citation type="submission" date="2025-08" db="UniProtKB">
        <authorList>
            <consortium name="Ensembl"/>
        </authorList>
    </citation>
    <scope>IDENTIFICATION</scope>
</reference>
<sequence>MLSRPKPGESEADLLRFQNQFLSSGATPAVRIAKKVNKKDRYVDEDPPVLQDQRDVVTLDKLPDLPPTLVPAPPKKARPSPRFTLSEDQDPEDRLDQHDQHITAVFTKIIERDTSAMAVTMPLPSGVAFPCVFHRSQKGTQGKTATSGKRSIFAQEIAKRRKAEANSTPMEMSIPTQGQQEETGKSSQGPQLITGEGLQSQDARREIQTIHEENLAKLHALGPEEILQEQQRLLAQLDPGLIAFLKSRRSPAGQAGVESMEEEKSGTVVHKTPEEEPVGPPPPSGYKWTQPELATSAPELPVTPHKEWLHMDAVELEKLQWTQDLPPLRRQKTQEGMQQARFSLQGELLAPDADLPTHLGLHHHGEEAERAGYSLQEIFHLARSQISQQRALALQVLARIISKAQAGEFGGQLTDSVLRLLLDAGFLFLLRFSLDDSVDSVIAAAVWALRALLVAPGDEELLDSTFSWYQGAAVFPLMPCQEEEEEEDEETPAEKARKKNPQETQPPPDLARRDVIKGLLATQLLPRLRYLLEVTYPSPTVVQDILAVLIRVARHSLESATKVLECPRLIDTLVREFLPSSWSPVGEGPVSRLHGMPCAAAMKLLRVLASAGRNISARLMSGFDLRSRLCRFVSEAPQELAMPIQEAEQLNTESFRLWAVAATYGQGGDLYRELYPVLIRALQALPQELSVRPHSRLAMHRISALITLLTRLTQISGSSNTELHAPASTNPAESNLSPVSPSITWVQVSGLRPLIEPILRQVLKELPQPDTWRALVPLPTACLLYLAAHYQAWSHQPKLCPGECLQDVERLSEELVLPLLSQSTFQGLWDSLRRCSLLCNPLSCASAPESIPSLVSLGCGGGCPPLSLAGSSSAFPFLTSLLSLLNTLARIHKGLCGQLASVLAAPGLQDYLLHCGAPSRAPRLTPFLAWALRHEYHLQYLVLTLAQRTAGLRPDPTPDAILYHTVALTLMSHLLPGSEYLAHELLLGSVFQPEFLPEGASGGPEAADFSDKLNLGSSQRPGSGRGSLLAEACQDLPGIRGCYLAHCTLPCPALLHSQALYQGEPLHIPSLLLPVPKEPLLPADWPFLPLIHLYHQASGPVSKALPPSSLGIATHALQWVLVLESWRPSSLQVIPPAARLARLMCIFLMDSDLFREAPIQRYVMALLAQLCQPQALSLLKLDCPLPGLASFPDLYTSFLEHFEAVSFGDRLFGTLVLLPLQRRYSVTLRLSLFGEHVGALRALGLPLFQLPVALENYTAPPEDNLELLKLYFQALVMGTLCPHWCPVLYAVAVAHVNSFIFSQDPKSSDMAIATSKWMLQKTWLLANEVGEAEVGTKEPGSIPEGEQGFRRQQARRVVVSSCSRGCLCHFSQCLKQHLLYYKLPNVTLPEGFELYPQLPSLRQNRLQDVTNGLLKDGVPES</sequence>
<feature type="region of interest" description="Disordered" evidence="5">
    <location>
        <begin position="481"/>
        <end position="510"/>
    </location>
</feature>
<feature type="compositionally biased region" description="Pro residues" evidence="5">
    <location>
        <begin position="64"/>
        <end position="74"/>
    </location>
</feature>
<feature type="region of interest" description="Disordered" evidence="5">
    <location>
        <begin position="1001"/>
        <end position="1021"/>
    </location>
</feature>
<feature type="domain" description="RPAP1 C-terminal" evidence="6">
    <location>
        <begin position="339"/>
        <end position="404"/>
    </location>
</feature>
<evidence type="ECO:0000256" key="3">
    <source>
        <dbReference type="ARBA" id="ARBA00023163"/>
    </source>
</evidence>
<dbReference type="InterPro" id="IPR057989">
    <property type="entry name" value="TPR_RPAP1/MINIYO-like"/>
</dbReference>
<dbReference type="Pfam" id="PF08621">
    <property type="entry name" value="RPAP1_N"/>
    <property type="match status" value="1"/>
</dbReference>
<evidence type="ECO:0000259" key="7">
    <source>
        <dbReference type="Pfam" id="PF08621"/>
    </source>
</evidence>
<evidence type="ECO:0000256" key="5">
    <source>
        <dbReference type="SAM" id="MobiDB-lite"/>
    </source>
</evidence>
<evidence type="ECO:0000259" key="8">
    <source>
        <dbReference type="Pfam" id="PF25766"/>
    </source>
</evidence>
<feature type="compositionally biased region" description="Acidic residues" evidence="5">
    <location>
        <begin position="481"/>
        <end position="491"/>
    </location>
</feature>
<evidence type="ECO:0000313" key="10">
    <source>
        <dbReference type="Proteomes" id="UP000314987"/>
    </source>
</evidence>
<evidence type="ECO:0000256" key="1">
    <source>
        <dbReference type="ARBA" id="ARBA00004123"/>
    </source>
</evidence>
<gene>
    <name evidence="9" type="primary">RPAP1</name>
</gene>
<dbReference type="GO" id="GO:0006366">
    <property type="term" value="P:transcription by RNA polymerase II"/>
    <property type="evidence" value="ECO:0007669"/>
    <property type="project" value="InterPro"/>
</dbReference>
<dbReference type="Ensembl" id="ENSVURT00010011240.1">
    <property type="protein sequence ID" value="ENSVURP00010009914.1"/>
    <property type="gene ID" value="ENSVURG00010007664.1"/>
</dbReference>
<organism evidence="9 10">
    <name type="scientific">Vombatus ursinus</name>
    <name type="common">Common wombat</name>
    <dbReference type="NCBI Taxonomy" id="29139"/>
    <lineage>
        <taxon>Eukaryota</taxon>
        <taxon>Metazoa</taxon>
        <taxon>Chordata</taxon>
        <taxon>Craniata</taxon>
        <taxon>Vertebrata</taxon>
        <taxon>Euteleostomi</taxon>
        <taxon>Mammalia</taxon>
        <taxon>Metatheria</taxon>
        <taxon>Diprotodontia</taxon>
        <taxon>Vombatidae</taxon>
        <taxon>Vombatus</taxon>
    </lineage>
</organism>
<proteinExistence type="inferred from homology"/>
<dbReference type="InterPro" id="IPR039913">
    <property type="entry name" value="RPAP1/Rba50"/>
</dbReference>
<protein>
    <submittedName>
        <fullName evidence="9">RNA polymerase II associated protein 1</fullName>
    </submittedName>
</protein>
<dbReference type="SUPFAM" id="SSF48371">
    <property type="entry name" value="ARM repeat"/>
    <property type="match status" value="1"/>
</dbReference>
<feature type="region of interest" description="Disordered" evidence="5">
    <location>
        <begin position="161"/>
        <end position="200"/>
    </location>
</feature>
<dbReference type="Pfam" id="PF08620">
    <property type="entry name" value="RPAP1_C"/>
    <property type="match status" value="1"/>
</dbReference>
<dbReference type="OMA" id="KYFLQCV"/>
<reference evidence="10" key="1">
    <citation type="submission" date="2018-12" db="EMBL/GenBank/DDBJ databases">
        <authorList>
            <person name="Yazar S."/>
        </authorList>
    </citation>
    <scope>NUCLEOTIDE SEQUENCE [LARGE SCALE GENOMIC DNA]</scope>
</reference>
<reference evidence="9" key="3">
    <citation type="submission" date="2025-09" db="UniProtKB">
        <authorList>
            <consortium name="Ensembl"/>
        </authorList>
    </citation>
    <scope>IDENTIFICATION</scope>
</reference>
<evidence type="ECO:0000259" key="6">
    <source>
        <dbReference type="Pfam" id="PF08620"/>
    </source>
</evidence>
<dbReference type="InterPro" id="IPR013929">
    <property type="entry name" value="RPAP1_C"/>
</dbReference>
<dbReference type="InterPro" id="IPR013930">
    <property type="entry name" value="RPAP1_N"/>
</dbReference>
<evidence type="ECO:0000256" key="4">
    <source>
        <dbReference type="ARBA" id="ARBA00023242"/>
    </source>
</evidence>